<feature type="transmembrane region" description="Helical" evidence="1">
    <location>
        <begin position="44"/>
        <end position="66"/>
    </location>
</feature>
<keyword evidence="1" id="KW-0472">Membrane</keyword>
<dbReference type="AlphaFoldDB" id="A0A834U985"/>
<evidence type="ECO:0000313" key="2">
    <source>
        <dbReference type="EMBL" id="KAF7423230.1"/>
    </source>
</evidence>
<protein>
    <submittedName>
        <fullName evidence="2">Uncharacterized protein</fullName>
    </submittedName>
</protein>
<keyword evidence="3" id="KW-1185">Reference proteome</keyword>
<name>A0A834U985_VESPE</name>
<dbReference type="EMBL" id="JACSDY010000007">
    <property type="protein sequence ID" value="KAF7423230.1"/>
    <property type="molecule type" value="Genomic_DNA"/>
</dbReference>
<keyword evidence="1" id="KW-1133">Transmembrane helix</keyword>
<keyword evidence="1" id="KW-0812">Transmembrane</keyword>
<evidence type="ECO:0000313" key="3">
    <source>
        <dbReference type="Proteomes" id="UP000600918"/>
    </source>
</evidence>
<dbReference type="Proteomes" id="UP000600918">
    <property type="component" value="Unassembled WGS sequence"/>
</dbReference>
<organism evidence="2 3">
    <name type="scientific">Vespula pensylvanica</name>
    <name type="common">Western yellow jacket</name>
    <name type="synonym">Wasp</name>
    <dbReference type="NCBI Taxonomy" id="30213"/>
    <lineage>
        <taxon>Eukaryota</taxon>
        <taxon>Metazoa</taxon>
        <taxon>Ecdysozoa</taxon>
        <taxon>Arthropoda</taxon>
        <taxon>Hexapoda</taxon>
        <taxon>Insecta</taxon>
        <taxon>Pterygota</taxon>
        <taxon>Neoptera</taxon>
        <taxon>Endopterygota</taxon>
        <taxon>Hymenoptera</taxon>
        <taxon>Apocrita</taxon>
        <taxon>Aculeata</taxon>
        <taxon>Vespoidea</taxon>
        <taxon>Vespidae</taxon>
        <taxon>Vespinae</taxon>
        <taxon>Vespula</taxon>
    </lineage>
</organism>
<proteinExistence type="predicted"/>
<gene>
    <name evidence="2" type="ORF">H0235_008513</name>
</gene>
<accession>A0A834U985</accession>
<comment type="caution">
    <text evidence="2">The sequence shown here is derived from an EMBL/GenBank/DDBJ whole genome shotgun (WGS) entry which is preliminary data.</text>
</comment>
<evidence type="ECO:0000256" key="1">
    <source>
        <dbReference type="SAM" id="Phobius"/>
    </source>
</evidence>
<reference evidence="2" key="1">
    <citation type="journal article" date="2020" name="G3 (Bethesda)">
        <title>High-Quality Assemblies for Three Invasive Social Wasps from the &lt;i&gt;Vespula&lt;/i&gt; Genus.</title>
        <authorList>
            <person name="Harrop T.W.R."/>
            <person name="Guhlin J."/>
            <person name="McLaughlin G.M."/>
            <person name="Permina E."/>
            <person name="Stockwell P."/>
            <person name="Gilligan J."/>
            <person name="Le Lec M.F."/>
            <person name="Gruber M.A.M."/>
            <person name="Quinn O."/>
            <person name="Lovegrove M."/>
            <person name="Duncan E.J."/>
            <person name="Remnant E.J."/>
            <person name="Van Eeckhoven J."/>
            <person name="Graham B."/>
            <person name="Knapp R.A."/>
            <person name="Langford K.W."/>
            <person name="Kronenberg Z."/>
            <person name="Press M.O."/>
            <person name="Eacker S.M."/>
            <person name="Wilson-Rankin E.E."/>
            <person name="Purcell J."/>
            <person name="Lester P.J."/>
            <person name="Dearden P.K."/>
        </authorList>
    </citation>
    <scope>NUCLEOTIDE SEQUENCE</scope>
    <source>
        <strain evidence="2">Volc-1</strain>
    </source>
</reference>
<sequence>MLSSSSKRVPTIVEATTTYDILPSLLDEDEDEDDDVDVDVDDDVAVAVAAAVAIAIAFAVAVAVAVTDGVTANIGTCTKRRRCTRKELDVGLASRD</sequence>